<protein>
    <submittedName>
        <fullName evidence="1">Uncharacterized protein</fullName>
    </submittedName>
</protein>
<organism evidence="1">
    <name type="scientific">uncultured archaeal virus</name>
    <dbReference type="NCBI Taxonomy" id="1960247"/>
    <lineage>
        <taxon>Viruses</taxon>
        <taxon>environmental samples</taxon>
    </lineage>
</organism>
<reference evidence="1" key="1">
    <citation type="journal article" date="2017" name="MBio">
        <title>Viruses in the Oceanic Basement.</title>
        <authorList>
            <person name="Nigro O.D."/>
            <person name="Jungbluth S.P."/>
            <person name="Steward G.F."/>
            <person name="Rappe M.S."/>
        </authorList>
    </citation>
    <scope>NUCLEOTIDE SEQUENCE</scope>
    <source>
        <strain evidence="1">JdFRA1000001</strain>
    </source>
</reference>
<dbReference type="EMBL" id="KY229234">
    <property type="protein sequence ID" value="AQQ75470.1"/>
    <property type="molecule type" value="Genomic_DNA"/>
</dbReference>
<name>A0A1S5Y328_9VIRU</name>
<evidence type="ECO:0000313" key="1">
    <source>
        <dbReference type="EMBL" id="AQQ75470.1"/>
    </source>
</evidence>
<gene>
    <name evidence="1" type="ORF">JdFRA1000001_37c</name>
</gene>
<proteinExistence type="predicted"/>
<accession>A0A1S5Y328</accession>
<sequence>MSEHQVKIREDYVLVPRALWERQTRLIKKAYDLLEKLDKITREDEKDGRY</sequence>